<sequence>MVDSVVDTYYEQLHSLASPGDQDLVAAVQNARFGSLSKESLISENYRTADVVVCVDAIDLKLVTMYKQALSEGYHDWSTAIQRHLSSRTISLPLRDTNVSHQAINSITDGRYYYVDATDSPSRYALETASGLRIGDIPDQTSF</sequence>
<proteinExistence type="predicted"/>
<dbReference type="EMBL" id="AOIN01000081">
    <property type="protein sequence ID" value="ELY96659.1"/>
    <property type="molecule type" value="Genomic_DNA"/>
</dbReference>
<dbReference type="RefSeq" id="WP_006168570.1">
    <property type="nucleotide sequence ID" value="NZ_AOIN01000081.1"/>
</dbReference>
<protein>
    <submittedName>
        <fullName evidence="1">Uncharacterized protein</fullName>
    </submittedName>
</protein>
<comment type="caution">
    <text evidence="1">The sequence shown here is derived from an EMBL/GenBank/DDBJ whole genome shotgun (WGS) entry which is preliminary data.</text>
</comment>
<reference evidence="1 2" key="1">
    <citation type="journal article" date="2014" name="PLoS Genet.">
        <title>Phylogenetically driven sequencing of extremely halophilic archaea reveals strategies for static and dynamic osmo-response.</title>
        <authorList>
            <person name="Becker E.A."/>
            <person name="Seitzer P.M."/>
            <person name="Tritt A."/>
            <person name="Larsen D."/>
            <person name="Krusor M."/>
            <person name="Yao A.I."/>
            <person name="Wu D."/>
            <person name="Madern D."/>
            <person name="Eisen J.A."/>
            <person name="Darling A.E."/>
            <person name="Facciotti M.T."/>
        </authorList>
    </citation>
    <scope>NUCLEOTIDE SEQUENCE [LARGE SCALE GENOMIC DNA]</scope>
    <source>
        <strain evidence="1 2">JCM 10990</strain>
    </source>
</reference>
<organism evidence="1 2">
    <name type="scientific">Natrialba chahannaoensis JCM 10990</name>
    <dbReference type="NCBI Taxonomy" id="1227492"/>
    <lineage>
        <taxon>Archaea</taxon>
        <taxon>Methanobacteriati</taxon>
        <taxon>Methanobacteriota</taxon>
        <taxon>Stenosarchaea group</taxon>
        <taxon>Halobacteria</taxon>
        <taxon>Halobacteriales</taxon>
        <taxon>Natrialbaceae</taxon>
        <taxon>Natrialba</taxon>
    </lineage>
</organism>
<gene>
    <name evidence="1" type="ORF">C482_15408</name>
</gene>
<keyword evidence="2" id="KW-1185">Reference proteome</keyword>
<dbReference type="AlphaFoldDB" id="M0ADP2"/>
<evidence type="ECO:0000313" key="1">
    <source>
        <dbReference type="EMBL" id="ELY96659.1"/>
    </source>
</evidence>
<dbReference type="Proteomes" id="UP000011693">
    <property type="component" value="Unassembled WGS sequence"/>
</dbReference>
<accession>M0ADP2</accession>
<evidence type="ECO:0000313" key="2">
    <source>
        <dbReference type="Proteomes" id="UP000011693"/>
    </source>
</evidence>
<name>M0ADP2_9EURY</name>